<reference evidence="2" key="1">
    <citation type="journal article" date="2022" name="bioRxiv">
        <title>Sequencing and chromosome-scale assembly of the giantPleurodeles waltlgenome.</title>
        <authorList>
            <person name="Brown T."/>
            <person name="Elewa A."/>
            <person name="Iarovenko S."/>
            <person name="Subramanian E."/>
            <person name="Araus A.J."/>
            <person name="Petzold A."/>
            <person name="Susuki M."/>
            <person name="Suzuki K.-i.T."/>
            <person name="Hayashi T."/>
            <person name="Toyoda A."/>
            <person name="Oliveira C."/>
            <person name="Osipova E."/>
            <person name="Leigh N.D."/>
            <person name="Simon A."/>
            <person name="Yun M.H."/>
        </authorList>
    </citation>
    <scope>NUCLEOTIDE SEQUENCE</scope>
    <source>
        <strain evidence="2">20211129_DDA</strain>
        <tissue evidence="2">Liver</tissue>
    </source>
</reference>
<keyword evidence="3" id="KW-1185">Reference proteome</keyword>
<name>A0AAV7KM84_PLEWA</name>
<evidence type="ECO:0000256" key="1">
    <source>
        <dbReference type="SAM" id="MobiDB-lite"/>
    </source>
</evidence>
<comment type="caution">
    <text evidence="2">The sequence shown here is derived from an EMBL/GenBank/DDBJ whole genome shotgun (WGS) entry which is preliminary data.</text>
</comment>
<accession>A0AAV7KM84</accession>
<feature type="region of interest" description="Disordered" evidence="1">
    <location>
        <begin position="85"/>
        <end position="106"/>
    </location>
</feature>
<gene>
    <name evidence="2" type="ORF">NDU88_000520</name>
</gene>
<evidence type="ECO:0000313" key="3">
    <source>
        <dbReference type="Proteomes" id="UP001066276"/>
    </source>
</evidence>
<dbReference type="AlphaFoldDB" id="A0AAV7KM84"/>
<dbReference type="Proteomes" id="UP001066276">
    <property type="component" value="Chromosome 12"/>
</dbReference>
<organism evidence="2 3">
    <name type="scientific">Pleurodeles waltl</name>
    <name type="common">Iberian ribbed newt</name>
    <dbReference type="NCBI Taxonomy" id="8319"/>
    <lineage>
        <taxon>Eukaryota</taxon>
        <taxon>Metazoa</taxon>
        <taxon>Chordata</taxon>
        <taxon>Craniata</taxon>
        <taxon>Vertebrata</taxon>
        <taxon>Euteleostomi</taxon>
        <taxon>Amphibia</taxon>
        <taxon>Batrachia</taxon>
        <taxon>Caudata</taxon>
        <taxon>Salamandroidea</taxon>
        <taxon>Salamandridae</taxon>
        <taxon>Pleurodelinae</taxon>
        <taxon>Pleurodeles</taxon>
    </lineage>
</organism>
<evidence type="ECO:0000313" key="2">
    <source>
        <dbReference type="EMBL" id="KAJ1080301.1"/>
    </source>
</evidence>
<dbReference type="EMBL" id="JANPWB010000016">
    <property type="protein sequence ID" value="KAJ1080301.1"/>
    <property type="molecule type" value="Genomic_DNA"/>
</dbReference>
<proteinExistence type="predicted"/>
<sequence>MPLRSHSYVTLLATKWFPWMKAGDGRSVLAVPTSSVDASARLRTELSGQRQQAFRASLGASLRPCDPEEHALLQKYKYTTLTAQEQPGVQEASPRPSALLGNAAPPGEFIAKFT</sequence>
<protein>
    <submittedName>
        <fullName evidence="2">Uncharacterized protein</fullName>
    </submittedName>
</protein>